<organism evidence="2">
    <name type="scientific">bioreactor metagenome</name>
    <dbReference type="NCBI Taxonomy" id="1076179"/>
    <lineage>
        <taxon>unclassified sequences</taxon>
        <taxon>metagenomes</taxon>
        <taxon>ecological metagenomes</taxon>
    </lineage>
</organism>
<proteinExistence type="predicted"/>
<accession>A0A645IGN9</accession>
<dbReference type="Pfam" id="PF07883">
    <property type="entry name" value="Cupin_2"/>
    <property type="match status" value="1"/>
</dbReference>
<feature type="domain" description="Cupin type-2" evidence="1">
    <location>
        <begin position="55"/>
        <end position="119"/>
    </location>
</feature>
<dbReference type="InterPro" id="IPR011051">
    <property type="entry name" value="RmlC_Cupin_sf"/>
</dbReference>
<dbReference type="Gene3D" id="2.60.120.10">
    <property type="entry name" value="Jelly Rolls"/>
    <property type="match status" value="1"/>
</dbReference>
<protein>
    <recommendedName>
        <fullName evidence="1">Cupin type-2 domain-containing protein</fullName>
    </recommendedName>
</protein>
<gene>
    <name evidence="2" type="ORF">SDC9_198105</name>
</gene>
<dbReference type="CDD" id="cd02209">
    <property type="entry name" value="cupin_XRE_C"/>
    <property type="match status" value="1"/>
</dbReference>
<evidence type="ECO:0000259" key="1">
    <source>
        <dbReference type="Pfam" id="PF07883"/>
    </source>
</evidence>
<sequence length="136" mass="15181">MPIAAFFESDPIEKDIIFTPADKRPSQFFGKAEMQNLGKNLSASEIQPFFVTLLPEMGSGDQMIVHTGLEFVYSLEGCVQYIVDGEKFTLCPGDSLVFKATLPHQWKNITKQTAKILLILYSCDEGNETGKRHFSG</sequence>
<comment type="caution">
    <text evidence="2">The sequence shown here is derived from an EMBL/GenBank/DDBJ whole genome shotgun (WGS) entry which is preliminary data.</text>
</comment>
<dbReference type="InterPro" id="IPR014710">
    <property type="entry name" value="RmlC-like_jellyroll"/>
</dbReference>
<dbReference type="SUPFAM" id="SSF51182">
    <property type="entry name" value="RmlC-like cupins"/>
    <property type="match status" value="1"/>
</dbReference>
<name>A0A645IGN9_9ZZZZ</name>
<reference evidence="2" key="1">
    <citation type="submission" date="2019-08" db="EMBL/GenBank/DDBJ databases">
        <authorList>
            <person name="Kucharzyk K."/>
            <person name="Murdoch R.W."/>
            <person name="Higgins S."/>
            <person name="Loffler F."/>
        </authorList>
    </citation>
    <scope>NUCLEOTIDE SEQUENCE</scope>
</reference>
<dbReference type="InterPro" id="IPR013096">
    <property type="entry name" value="Cupin_2"/>
</dbReference>
<dbReference type="EMBL" id="VSSQ01114696">
    <property type="protein sequence ID" value="MPN50478.1"/>
    <property type="molecule type" value="Genomic_DNA"/>
</dbReference>
<dbReference type="AlphaFoldDB" id="A0A645IGN9"/>
<evidence type="ECO:0000313" key="2">
    <source>
        <dbReference type="EMBL" id="MPN50478.1"/>
    </source>
</evidence>